<dbReference type="EMBL" id="BGKA01000171">
    <property type="protein sequence ID" value="GBH18637.1"/>
    <property type="molecule type" value="Genomic_DNA"/>
</dbReference>
<sequence length="182" mass="20570">MSPAIFTLRITLAVSGYCGPSAVSFWPLCCGLKECFAIATPVSLFRTWLPRDTKNLLCNFPRLPDRACAQRIVSRVQGSQDGSNFTRCWRLIHERSLYQRQRSRWKTVPGLPGHCNWRQRPRSGVVPGNIRDQSGNARRCRLPRGGRLQRAGARSVLAAEARRRTGLQRRRFSAGLRLLPGV</sequence>
<reference evidence="1 2" key="1">
    <citation type="submission" date="2018-04" db="EMBL/GenBank/DDBJ databases">
        <title>Draft genome sequence of Pseudomonas syringae pv. actinidiae biovar 3 strains isolated from kiwifruit in Kagawa prefecture.</title>
        <authorList>
            <person name="Tabuchi M."/>
            <person name="Saito M."/>
            <person name="Fujiwara S."/>
            <person name="Sasa N."/>
            <person name="Akimitsu K."/>
            <person name="Gomi K."/>
            <person name="Konishi-Sugita S."/>
            <person name="Hamano K."/>
            <person name="Kataoka I."/>
        </authorList>
    </citation>
    <scope>NUCLEOTIDE SEQUENCE [LARGE SCALE GENOMIC DNA]</scope>
    <source>
        <strain evidence="1 2">MAFF212211</strain>
    </source>
</reference>
<proteinExistence type="predicted"/>
<protein>
    <submittedName>
        <fullName evidence="1">Uncharacterized protein</fullName>
    </submittedName>
</protein>
<evidence type="ECO:0000313" key="2">
    <source>
        <dbReference type="Proteomes" id="UP000248291"/>
    </source>
</evidence>
<dbReference type="AlphaFoldDB" id="A0AAN4Q796"/>
<dbReference type="Proteomes" id="UP000248291">
    <property type="component" value="Unassembled WGS sequence"/>
</dbReference>
<organism evidence="1 2">
    <name type="scientific">Pseudomonas syringae pv. actinidiae</name>
    <dbReference type="NCBI Taxonomy" id="103796"/>
    <lineage>
        <taxon>Bacteria</taxon>
        <taxon>Pseudomonadati</taxon>
        <taxon>Pseudomonadota</taxon>
        <taxon>Gammaproteobacteria</taxon>
        <taxon>Pseudomonadales</taxon>
        <taxon>Pseudomonadaceae</taxon>
        <taxon>Pseudomonas</taxon>
        <taxon>Pseudomonas syringae</taxon>
    </lineage>
</organism>
<comment type="caution">
    <text evidence="1">The sequence shown here is derived from an EMBL/GenBank/DDBJ whole genome shotgun (WGS) entry which is preliminary data.</text>
</comment>
<accession>A0AAN4Q796</accession>
<gene>
    <name evidence="1" type="ORF">KPSA3_04626</name>
</gene>
<evidence type="ECO:0000313" key="1">
    <source>
        <dbReference type="EMBL" id="GBH18637.1"/>
    </source>
</evidence>
<name>A0AAN4Q796_PSESF</name>